<keyword evidence="8" id="KW-0460">Magnesium</keyword>
<evidence type="ECO:0000256" key="15">
    <source>
        <dbReference type="RuleBase" id="RU000457"/>
    </source>
</evidence>
<sequence>MSRWGQVGFEDANTSIMQSLIEYHDLTMFLVLVVSSGVTIFLVFTMFSPFSWRALPNSERLETAWTVAPAGGLLMLAVPSLANLYVQDEVANPNMTLKVVGHQWYWSYEYAVEGEEIDTYSFDAYMIKEGLDKDGVRFYDSDKRAILPVGETVRVLITSADVLHSWTLMGAGVKVDGVPGRVNQTQLQFLRPGVFYGQCSELCGVYHSYMPIVVEAVPKDVFNVWVQHLGS</sequence>
<keyword evidence="12 15" id="KW-0186">Copper</keyword>
<geneLocation type="mitochondrion" evidence="19"/>
<dbReference type="PANTHER" id="PTHR22888:SF9">
    <property type="entry name" value="CYTOCHROME C OXIDASE SUBUNIT 2"/>
    <property type="match status" value="1"/>
</dbReference>
<keyword evidence="10 15" id="KW-0249">Electron transport</keyword>
<dbReference type="Gene3D" id="2.60.40.420">
    <property type="entry name" value="Cupredoxins - blue copper proteins"/>
    <property type="match status" value="1"/>
</dbReference>
<dbReference type="EMBL" id="KF534717">
    <property type="protein sequence ID" value="AGZ13050.1"/>
    <property type="molecule type" value="Genomic_DNA"/>
</dbReference>
<evidence type="ECO:0000256" key="12">
    <source>
        <dbReference type="ARBA" id="ARBA00023008"/>
    </source>
</evidence>
<organism evidence="19">
    <name type="scientific">Laternula elliptica</name>
    <name type="common">Freshwater crab</name>
    <name type="synonym">Anatina prismatica</name>
    <dbReference type="NCBI Taxonomy" id="228457"/>
    <lineage>
        <taxon>Eukaryota</taxon>
        <taxon>Metazoa</taxon>
        <taxon>Spiralia</taxon>
        <taxon>Lophotrochozoa</taxon>
        <taxon>Mollusca</taxon>
        <taxon>Bivalvia</taxon>
        <taxon>Autobranchia</taxon>
        <taxon>Heteroconchia</taxon>
        <taxon>Euheterodonta</taxon>
        <taxon>Anomalodesmata</taxon>
        <taxon>Pandoroidea</taxon>
        <taxon>Laternulidae</taxon>
        <taxon>Laternula</taxon>
    </lineage>
</organism>
<keyword evidence="11 16" id="KW-1133">Transmembrane helix</keyword>
<evidence type="ECO:0000256" key="1">
    <source>
        <dbReference type="ARBA" id="ARBA00004141"/>
    </source>
</evidence>
<keyword evidence="13 15" id="KW-0472">Membrane</keyword>
<dbReference type="SUPFAM" id="SSF49503">
    <property type="entry name" value="Cupredoxins"/>
    <property type="match status" value="1"/>
</dbReference>
<evidence type="ECO:0000256" key="14">
    <source>
        <dbReference type="ARBA" id="ARBA00049512"/>
    </source>
</evidence>
<keyword evidence="4 15" id="KW-0813">Transport</keyword>
<keyword evidence="7 15" id="KW-0479">Metal-binding</keyword>
<dbReference type="InterPro" id="IPR011759">
    <property type="entry name" value="Cyt_c_oxidase_su2_TM_dom"/>
</dbReference>
<gene>
    <name evidence="19" type="primary">cox2</name>
    <name evidence="20" type="synonym">COX2</name>
    <name evidence="19" type="ORF">LaelMp005</name>
</gene>
<feature type="transmembrane region" description="Helical" evidence="16">
    <location>
        <begin position="67"/>
        <end position="86"/>
    </location>
</feature>
<comment type="subcellular location">
    <subcellularLocation>
        <location evidence="1">Membrane</location>
        <topology evidence="1">Multi-pass membrane protein</topology>
    </subcellularLocation>
    <subcellularLocation>
        <location evidence="15">Mitochondrion inner membrane</location>
        <topology evidence="15">Multi-pass membrane protein</topology>
    </subcellularLocation>
</comment>
<evidence type="ECO:0000256" key="13">
    <source>
        <dbReference type="ARBA" id="ARBA00023136"/>
    </source>
</evidence>
<comment type="cofactor">
    <cofactor evidence="15">
        <name>Cu cation</name>
        <dbReference type="ChEBI" id="CHEBI:23378"/>
    </cofactor>
    <text evidence="15">Binds a copper A center.</text>
</comment>
<evidence type="ECO:0000256" key="11">
    <source>
        <dbReference type="ARBA" id="ARBA00022989"/>
    </source>
</evidence>
<dbReference type="InterPro" id="IPR036257">
    <property type="entry name" value="Cyt_c_oxidase_su2_TM_sf"/>
</dbReference>
<keyword evidence="6 15" id="KW-0812">Transmembrane</keyword>
<evidence type="ECO:0000313" key="20">
    <source>
        <dbReference type="EMBL" id="AQZ26139.1"/>
    </source>
</evidence>
<evidence type="ECO:0000256" key="9">
    <source>
        <dbReference type="ARBA" id="ARBA00022967"/>
    </source>
</evidence>
<comment type="catalytic activity">
    <reaction evidence="14">
        <text>4 Fe(II)-[cytochrome c] + O2 + 8 H(+)(in) = 4 Fe(III)-[cytochrome c] + 2 H2O + 4 H(+)(out)</text>
        <dbReference type="Rhea" id="RHEA:11436"/>
        <dbReference type="Rhea" id="RHEA-COMP:10350"/>
        <dbReference type="Rhea" id="RHEA-COMP:14399"/>
        <dbReference type="ChEBI" id="CHEBI:15377"/>
        <dbReference type="ChEBI" id="CHEBI:15378"/>
        <dbReference type="ChEBI" id="CHEBI:15379"/>
        <dbReference type="ChEBI" id="CHEBI:29033"/>
        <dbReference type="ChEBI" id="CHEBI:29034"/>
        <dbReference type="EC" id="7.1.1.9"/>
    </reaction>
    <physiologicalReaction direction="left-to-right" evidence="14">
        <dbReference type="Rhea" id="RHEA:11437"/>
    </physiologicalReaction>
</comment>
<comment type="function">
    <text evidence="15">Component of the cytochrome c oxidase, the last enzyme in the mitochondrial electron transport chain which drives oxidative phosphorylation. The respiratory chain contains 3 multisubunit complexes succinate dehydrogenase (complex II, CII), ubiquinol-cytochrome c oxidoreductase (cytochrome b-c1 complex, complex III, CIII) and cytochrome c oxidase (complex IV, CIV), that cooperate to transfer electrons derived from NADH and succinate to molecular oxygen, creating an electrochemical gradient over the inner membrane that drives transmembrane transport and the ATP synthase. Cytochrome c oxidase is the component of the respiratory chain that catalyzes the reduction of oxygen to water. Electrons originating from reduced cytochrome c in the intermembrane space (IMS) are transferred via the dinuclear copper A center (CU(A)) of subunit 2 and heme A of subunit 1 to the active site in subunit 1, a binuclear center (BNC) formed by heme A3 and copper B (CU(B)). The BNC reduces molecular oxygen to 2 water molecules using 4 electrons from cytochrome c in the IMS and 4 protons from the mitochondrial matrix.</text>
</comment>
<evidence type="ECO:0000259" key="18">
    <source>
        <dbReference type="PROSITE" id="PS50999"/>
    </source>
</evidence>
<dbReference type="RefSeq" id="YP_008815681.1">
    <property type="nucleotide sequence ID" value="NC_022846.1"/>
</dbReference>
<dbReference type="PANTHER" id="PTHR22888">
    <property type="entry name" value="CYTOCHROME C OXIDASE, SUBUNIT II"/>
    <property type="match status" value="1"/>
</dbReference>
<evidence type="ECO:0000256" key="2">
    <source>
        <dbReference type="ARBA" id="ARBA00007866"/>
    </source>
</evidence>
<comment type="similarity">
    <text evidence="2 15">Belongs to the cytochrome c oxidase subunit 2 family.</text>
</comment>
<dbReference type="InterPro" id="IPR045187">
    <property type="entry name" value="CcO_II"/>
</dbReference>
<dbReference type="EMBL" id="KX815959">
    <property type="protein sequence ID" value="AQZ26139.1"/>
    <property type="molecule type" value="Genomic_DNA"/>
</dbReference>
<dbReference type="PROSITE" id="PS50999">
    <property type="entry name" value="COX2_TM"/>
    <property type="match status" value="1"/>
</dbReference>
<protein>
    <recommendedName>
        <fullName evidence="3 15">Cytochrome c oxidase subunit 2</fullName>
    </recommendedName>
</protein>
<keyword evidence="5 15" id="KW-0679">Respiratory chain</keyword>
<keyword evidence="15" id="KW-0999">Mitochondrion inner membrane</keyword>
<evidence type="ECO:0000313" key="19">
    <source>
        <dbReference type="EMBL" id="AGZ13050.1"/>
    </source>
</evidence>
<feature type="domain" description="Cytochrome oxidase subunit II transmembrane region profile" evidence="18">
    <location>
        <begin position="1"/>
        <end position="91"/>
    </location>
</feature>
<feature type="domain" description="Cytochrome oxidase subunit II copper A binding" evidence="17">
    <location>
        <begin position="92"/>
        <end position="228"/>
    </location>
</feature>
<dbReference type="AlphaFoldDB" id="U5TUI7"/>
<dbReference type="GO" id="GO:0005743">
    <property type="term" value="C:mitochondrial inner membrane"/>
    <property type="evidence" value="ECO:0007669"/>
    <property type="project" value="UniProtKB-SubCell"/>
</dbReference>
<dbReference type="InterPro" id="IPR001505">
    <property type="entry name" value="Copper_CuA"/>
</dbReference>
<evidence type="ECO:0000256" key="10">
    <source>
        <dbReference type="ARBA" id="ARBA00022982"/>
    </source>
</evidence>
<reference evidence="19" key="1">
    <citation type="journal article" date="2013" name="Mitochondrial DNA">
        <title>Complete mitochondrial genome of the Antarctic soft-shelled clam, Laternula elliptica (Bivalvia; Laternulidae).</title>
        <authorList>
            <person name="Park H."/>
            <person name="Ahn D.H."/>
        </authorList>
    </citation>
    <scope>NUCLEOTIDE SEQUENCE</scope>
</reference>
<dbReference type="InterPro" id="IPR008972">
    <property type="entry name" value="Cupredoxin"/>
</dbReference>
<dbReference type="Gene3D" id="1.10.287.90">
    <property type="match status" value="1"/>
</dbReference>
<proteinExistence type="inferred from homology"/>
<dbReference type="PROSITE" id="PS50857">
    <property type="entry name" value="COX2_CUA"/>
    <property type="match status" value="1"/>
</dbReference>
<dbReference type="PRINTS" id="PR01166">
    <property type="entry name" value="CYCOXIDASEII"/>
</dbReference>
<dbReference type="SUPFAM" id="SSF81464">
    <property type="entry name" value="Cytochrome c oxidase subunit II-like, transmembrane region"/>
    <property type="match status" value="1"/>
</dbReference>
<evidence type="ECO:0000256" key="6">
    <source>
        <dbReference type="ARBA" id="ARBA00022692"/>
    </source>
</evidence>
<dbReference type="Pfam" id="PF00116">
    <property type="entry name" value="COX2"/>
    <property type="match status" value="1"/>
</dbReference>
<keyword evidence="15 19" id="KW-0496">Mitochondrion</keyword>
<name>U5TUI7_LATEL</name>
<keyword evidence="9" id="KW-1278">Translocase</keyword>
<accession>U5TUI7</accession>
<evidence type="ECO:0000259" key="17">
    <source>
        <dbReference type="PROSITE" id="PS50857"/>
    </source>
</evidence>
<dbReference type="InterPro" id="IPR002429">
    <property type="entry name" value="CcO_II-like_C"/>
</dbReference>
<reference evidence="20" key="2">
    <citation type="journal article" date="2017" name="Mol. Phylogenet. Evol.">
        <title>Curious bivalves: Systematic utility and unusual properties of anomalodesmatan mitochondrial genomes.</title>
        <authorList>
            <person name="Williams S.T."/>
            <person name="Foster P.G."/>
            <person name="Hughes C."/>
            <person name="Harper E.M."/>
            <person name="Taylor J.D."/>
            <person name="Littlewood D.T."/>
            <person name="Dyal P."/>
            <person name="Hopkins K.P."/>
            <person name="Briscoe A.G."/>
        </authorList>
    </citation>
    <scope>NUCLEOTIDE SEQUENCE</scope>
</reference>
<feature type="transmembrane region" description="Helical" evidence="16">
    <location>
        <begin position="26"/>
        <end position="47"/>
    </location>
</feature>
<evidence type="ECO:0000256" key="7">
    <source>
        <dbReference type="ARBA" id="ARBA00022723"/>
    </source>
</evidence>
<evidence type="ECO:0000256" key="4">
    <source>
        <dbReference type="ARBA" id="ARBA00022448"/>
    </source>
</evidence>
<dbReference type="Pfam" id="PF02790">
    <property type="entry name" value="COX2_TM"/>
    <property type="match status" value="1"/>
</dbReference>
<evidence type="ECO:0000256" key="8">
    <source>
        <dbReference type="ARBA" id="ARBA00022842"/>
    </source>
</evidence>
<dbReference type="GO" id="GO:0005507">
    <property type="term" value="F:copper ion binding"/>
    <property type="evidence" value="ECO:0007669"/>
    <property type="project" value="InterPro"/>
</dbReference>
<dbReference type="PROSITE" id="PS00078">
    <property type="entry name" value="COX2"/>
    <property type="match status" value="1"/>
</dbReference>
<dbReference type="CTD" id="4513"/>
<dbReference type="GO" id="GO:0042773">
    <property type="term" value="P:ATP synthesis coupled electron transport"/>
    <property type="evidence" value="ECO:0007669"/>
    <property type="project" value="TreeGrafter"/>
</dbReference>
<evidence type="ECO:0000256" key="16">
    <source>
        <dbReference type="SAM" id="Phobius"/>
    </source>
</evidence>
<dbReference type="GeneID" id="17674891"/>
<dbReference type="GO" id="GO:0004129">
    <property type="term" value="F:cytochrome-c oxidase activity"/>
    <property type="evidence" value="ECO:0007669"/>
    <property type="project" value="UniProtKB-EC"/>
</dbReference>
<evidence type="ECO:0000256" key="5">
    <source>
        <dbReference type="ARBA" id="ARBA00022660"/>
    </source>
</evidence>
<evidence type="ECO:0000256" key="3">
    <source>
        <dbReference type="ARBA" id="ARBA00015946"/>
    </source>
</evidence>